<dbReference type="EMBL" id="BAAAOR010000014">
    <property type="protein sequence ID" value="GAA1514743.1"/>
    <property type="molecule type" value="Genomic_DNA"/>
</dbReference>
<evidence type="ECO:0000256" key="5">
    <source>
        <dbReference type="ARBA" id="ARBA00022692"/>
    </source>
</evidence>
<keyword evidence="6 8" id="KW-1133">Transmembrane helix</keyword>
<evidence type="ECO:0000256" key="4">
    <source>
        <dbReference type="ARBA" id="ARBA00022475"/>
    </source>
</evidence>
<evidence type="ECO:0000313" key="9">
    <source>
        <dbReference type="EMBL" id="GAA1514743.1"/>
    </source>
</evidence>
<feature type="transmembrane region" description="Helical" evidence="8">
    <location>
        <begin position="233"/>
        <end position="260"/>
    </location>
</feature>
<dbReference type="Proteomes" id="UP001500842">
    <property type="component" value="Unassembled WGS sequence"/>
</dbReference>
<dbReference type="PANTHER" id="PTHR30472">
    <property type="entry name" value="FERRIC ENTEROBACTIN TRANSPORT SYSTEM PERMEASE PROTEIN"/>
    <property type="match status" value="1"/>
</dbReference>
<dbReference type="InterPro" id="IPR037294">
    <property type="entry name" value="ABC_BtuC-like"/>
</dbReference>
<dbReference type="PROSITE" id="PS51257">
    <property type="entry name" value="PROKAR_LIPOPROTEIN"/>
    <property type="match status" value="1"/>
</dbReference>
<comment type="subcellular location">
    <subcellularLocation>
        <location evidence="1">Cell membrane</location>
        <topology evidence="1">Multi-pass membrane protein</topology>
    </subcellularLocation>
</comment>
<dbReference type="InterPro" id="IPR000522">
    <property type="entry name" value="ABC_transptr_permease_BtuC"/>
</dbReference>
<feature type="transmembrane region" description="Helical" evidence="8">
    <location>
        <begin position="87"/>
        <end position="108"/>
    </location>
</feature>
<dbReference type="PANTHER" id="PTHR30472:SF1">
    <property type="entry name" value="FE(3+) DICITRATE TRANSPORT SYSTEM PERMEASE PROTEIN FECC-RELATED"/>
    <property type="match status" value="1"/>
</dbReference>
<evidence type="ECO:0000256" key="8">
    <source>
        <dbReference type="SAM" id="Phobius"/>
    </source>
</evidence>
<dbReference type="Pfam" id="PF01032">
    <property type="entry name" value="FecCD"/>
    <property type="match status" value="1"/>
</dbReference>
<feature type="transmembrane region" description="Helical" evidence="8">
    <location>
        <begin position="145"/>
        <end position="167"/>
    </location>
</feature>
<evidence type="ECO:0000256" key="1">
    <source>
        <dbReference type="ARBA" id="ARBA00004651"/>
    </source>
</evidence>
<dbReference type="CDD" id="cd06550">
    <property type="entry name" value="TM_ABC_iron-siderophores_like"/>
    <property type="match status" value="1"/>
</dbReference>
<feature type="transmembrane region" description="Helical" evidence="8">
    <location>
        <begin position="55"/>
        <end position="75"/>
    </location>
</feature>
<dbReference type="Gene3D" id="1.10.3470.10">
    <property type="entry name" value="ABC transporter involved in vitamin B12 uptake, BtuC"/>
    <property type="match status" value="1"/>
</dbReference>
<feature type="transmembrane region" description="Helical" evidence="8">
    <location>
        <begin position="187"/>
        <end position="212"/>
    </location>
</feature>
<proteinExistence type="inferred from homology"/>
<name>A0ABN2AA14_9ACTN</name>
<gene>
    <name evidence="9" type="ORF">GCM10009788_18920</name>
</gene>
<keyword evidence="7 8" id="KW-0472">Membrane</keyword>
<keyword evidence="5 8" id="KW-0812">Transmembrane</keyword>
<comment type="similarity">
    <text evidence="2">Belongs to the binding-protein-dependent transport system permease family. FecCD subfamily.</text>
</comment>
<evidence type="ECO:0000256" key="6">
    <source>
        <dbReference type="ARBA" id="ARBA00022989"/>
    </source>
</evidence>
<reference evidence="9 10" key="1">
    <citation type="journal article" date="2019" name="Int. J. Syst. Evol. Microbiol.">
        <title>The Global Catalogue of Microorganisms (GCM) 10K type strain sequencing project: providing services to taxonomists for standard genome sequencing and annotation.</title>
        <authorList>
            <consortium name="The Broad Institute Genomics Platform"/>
            <consortium name="The Broad Institute Genome Sequencing Center for Infectious Disease"/>
            <person name="Wu L."/>
            <person name="Ma J."/>
        </authorList>
    </citation>
    <scope>NUCLEOTIDE SEQUENCE [LARGE SCALE GENOMIC DNA]</scope>
    <source>
        <strain evidence="9 10">JCM 14942</strain>
    </source>
</reference>
<keyword evidence="10" id="KW-1185">Reference proteome</keyword>
<keyword evidence="4" id="KW-1003">Cell membrane</keyword>
<accession>A0ABN2AA14</accession>
<organism evidence="9 10">
    <name type="scientific">Nocardioides humi</name>
    <dbReference type="NCBI Taxonomy" id="449461"/>
    <lineage>
        <taxon>Bacteria</taxon>
        <taxon>Bacillati</taxon>
        <taxon>Actinomycetota</taxon>
        <taxon>Actinomycetes</taxon>
        <taxon>Propionibacteriales</taxon>
        <taxon>Nocardioidaceae</taxon>
        <taxon>Nocardioides</taxon>
    </lineage>
</organism>
<comment type="caution">
    <text evidence="9">The sequence shown here is derived from an EMBL/GenBank/DDBJ whole genome shotgun (WGS) entry which is preliminary data.</text>
</comment>
<evidence type="ECO:0000256" key="3">
    <source>
        <dbReference type="ARBA" id="ARBA00022448"/>
    </source>
</evidence>
<feature type="transmembrane region" description="Helical" evidence="8">
    <location>
        <begin position="114"/>
        <end position="133"/>
    </location>
</feature>
<keyword evidence="3" id="KW-0813">Transport</keyword>
<evidence type="ECO:0000313" key="10">
    <source>
        <dbReference type="Proteomes" id="UP001500842"/>
    </source>
</evidence>
<evidence type="ECO:0000256" key="7">
    <source>
        <dbReference type="ARBA" id="ARBA00023136"/>
    </source>
</evidence>
<feature type="transmembrane region" description="Helical" evidence="8">
    <location>
        <begin position="303"/>
        <end position="321"/>
    </location>
</feature>
<protein>
    <submittedName>
        <fullName evidence="9">Iron chelate uptake ABC transporter family permease subunit</fullName>
    </submittedName>
</protein>
<evidence type="ECO:0000256" key="2">
    <source>
        <dbReference type="ARBA" id="ARBA00007935"/>
    </source>
</evidence>
<dbReference type="SUPFAM" id="SSF81345">
    <property type="entry name" value="ABC transporter involved in vitamin B12 uptake, BtuC"/>
    <property type="match status" value="1"/>
</dbReference>
<sequence>MAHRWWAVGLLALLGCLVVASLFVGSESLSPARVWASLTGSGASDEDAIVHGLRVPRTVLGVLLGAALGLAGALSQEHTRNPLADPGLLGVTAGAATGVVVAIMAFGLTSVGEYLWFALAGALLAAFLVLGIAARITVFVAATTVVLTGSIVTALLGSISSIAVLLDRTVADVFRYWTVGSLAGRDFGVVGSVTPLLAIGLVLAALNLPALNPLALGDVSAQSLGRNVGRDRLIGLTSVACLAAAATAACGSVAFLGLLVPHVARTLAGANRTWAAVLSVPVGGCIVLVADMAGRVMLAHSEVPVGIVLALVGTPAFVLIARRKVHE</sequence>
<feature type="transmembrane region" description="Helical" evidence="8">
    <location>
        <begin position="272"/>
        <end position="291"/>
    </location>
</feature>